<organism evidence="1 2">
    <name type="scientific">Aliivibrio finisterrensis</name>
    <dbReference type="NCBI Taxonomy" id="511998"/>
    <lineage>
        <taxon>Bacteria</taxon>
        <taxon>Pseudomonadati</taxon>
        <taxon>Pseudomonadota</taxon>
        <taxon>Gammaproteobacteria</taxon>
        <taxon>Vibrionales</taxon>
        <taxon>Vibrionaceae</taxon>
        <taxon>Aliivibrio</taxon>
    </lineage>
</organism>
<protein>
    <submittedName>
        <fullName evidence="1">Uncharacterized protein</fullName>
    </submittedName>
</protein>
<reference evidence="1 2" key="1">
    <citation type="submission" date="2019-02" db="EMBL/GenBank/DDBJ databases">
        <title>Genome sequences of Aliivibrio finisterrensis strains from farmed Atlantic salmon.</title>
        <authorList>
            <person name="Bowman J.P."/>
        </authorList>
    </citation>
    <scope>NUCLEOTIDE SEQUENCE [LARGE SCALE GENOMIC DNA]</scope>
    <source>
        <strain evidence="1 2">A32</strain>
    </source>
</reference>
<evidence type="ECO:0000313" key="2">
    <source>
        <dbReference type="Proteomes" id="UP000293465"/>
    </source>
</evidence>
<name>A0A4Q5K9A0_9GAMM</name>
<dbReference type="AlphaFoldDB" id="A0A4Q5K9A0"/>
<dbReference type="OrthoDB" id="7096197at2"/>
<accession>A0A4Q5K9A0</accession>
<comment type="caution">
    <text evidence="1">The sequence shown here is derived from an EMBL/GenBank/DDBJ whole genome shotgun (WGS) entry which is preliminary data.</text>
</comment>
<dbReference type="GeneID" id="56277107"/>
<dbReference type="Proteomes" id="UP000293465">
    <property type="component" value="Unassembled WGS sequence"/>
</dbReference>
<dbReference type="EMBL" id="SEZJ01000030">
    <property type="protein sequence ID" value="RYU41322.1"/>
    <property type="molecule type" value="Genomic_DNA"/>
</dbReference>
<dbReference type="RefSeq" id="WP_130088386.1">
    <property type="nucleotide sequence ID" value="NZ_SEZJ01000030.1"/>
</dbReference>
<gene>
    <name evidence="1" type="ORF">ERW49_18765</name>
</gene>
<evidence type="ECO:0000313" key="1">
    <source>
        <dbReference type="EMBL" id="RYU41322.1"/>
    </source>
</evidence>
<sequence>MQKKPVRLVKIKDAFNCCKRTQRNYAKDNHFYAMKLHSWFIFIRDKGPEFKVKDEEQLDLFG</sequence>
<proteinExistence type="predicted"/>